<accession>A0A814J5Z2</accession>
<dbReference type="Proteomes" id="UP000663879">
    <property type="component" value="Unassembled WGS sequence"/>
</dbReference>
<feature type="transmembrane region" description="Helical" evidence="1">
    <location>
        <begin position="93"/>
        <end position="114"/>
    </location>
</feature>
<protein>
    <recommendedName>
        <fullName evidence="2">Shisa N-terminal domain-containing protein</fullName>
    </recommendedName>
</protein>
<evidence type="ECO:0000313" key="4">
    <source>
        <dbReference type="Proteomes" id="UP000663879"/>
    </source>
</evidence>
<keyword evidence="1" id="KW-0812">Transmembrane</keyword>
<reference evidence="3" key="1">
    <citation type="submission" date="2021-02" db="EMBL/GenBank/DDBJ databases">
        <authorList>
            <person name="Nowell W R."/>
        </authorList>
    </citation>
    <scope>NUCLEOTIDE SEQUENCE</scope>
    <source>
        <strain evidence="3">Ploen Becks lab</strain>
    </source>
</reference>
<feature type="domain" description="Shisa N-terminal" evidence="2">
    <location>
        <begin position="23"/>
        <end position="70"/>
    </location>
</feature>
<dbReference type="AlphaFoldDB" id="A0A814J5Z2"/>
<evidence type="ECO:0000259" key="2">
    <source>
        <dbReference type="Pfam" id="PF13908"/>
    </source>
</evidence>
<keyword evidence="4" id="KW-1185">Reference proteome</keyword>
<keyword evidence="1" id="KW-1133">Transmembrane helix</keyword>
<organism evidence="3 4">
    <name type="scientific">Brachionus calyciflorus</name>
    <dbReference type="NCBI Taxonomy" id="104777"/>
    <lineage>
        <taxon>Eukaryota</taxon>
        <taxon>Metazoa</taxon>
        <taxon>Spiralia</taxon>
        <taxon>Gnathifera</taxon>
        <taxon>Rotifera</taxon>
        <taxon>Eurotatoria</taxon>
        <taxon>Monogononta</taxon>
        <taxon>Pseudotrocha</taxon>
        <taxon>Ploima</taxon>
        <taxon>Brachionidae</taxon>
        <taxon>Brachionus</taxon>
    </lineage>
</organism>
<dbReference type="Pfam" id="PF13908">
    <property type="entry name" value="Shisa_N"/>
    <property type="match status" value="1"/>
</dbReference>
<name>A0A814J5Z2_9BILA</name>
<dbReference type="EMBL" id="CAJNOC010004770">
    <property type="protein sequence ID" value="CAF1033034.1"/>
    <property type="molecule type" value="Genomic_DNA"/>
</dbReference>
<comment type="caution">
    <text evidence="3">The sequence shown here is derived from an EMBL/GenBank/DDBJ whole genome shotgun (WGS) entry which is preliminary data.</text>
</comment>
<sequence length="184" mass="21141">MSLIKMILSFNQFNNSISKIRYEICEGFTENGNVIQPQLCLEPEPYCCGSCFDRFCCSSESMALNQLTCKPKSTTTTSTKNSYLYNYETDLNVFWLLLLVALLIFIFFCIIVVIGKRNKYKMRRLRELDLTSQYVSRRNIPLVIRTAMTSDNGQSRLSSTNASQLFQQDLPPPYDSLELKSTNS</sequence>
<keyword evidence="1" id="KW-0472">Membrane</keyword>
<evidence type="ECO:0000313" key="3">
    <source>
        <dbReference type="EMBL" id="CAF1033034.1"/>
    </source>
</evidence>
<evidence type="ECO:0000256" key="1">
    <source>
        <dbReference type="SAM" id="Phobius"/>
    </source>
</evidence>
<gene>
    <name evidence="3" type="ORF">OXX778_LOCUS17965</name>
</gene>
<proteinExistence type="predicted"/>
<dbReference type="InterPro" id="IPR053891">
    <property type="entry name" value="Shisa_N"/>
</dbReference>